<accession>A0A1Z4LI87</accession>
<sequence length="29" mass="3471">MIEYMFKFGNQINKNEEQAVVNKLNQVKL</sequence>
<dbReference type="AlphaFoldDB" id="A0A1Z4LI87"/>
<protein>
    <submittedName>
        <fullName evidence="1">Uncharacterized protein</fullName>
    </submittedName>
</protein>
<reference evidence="1 2" key="1">
    <citation type="submission" date="2017-06" db="EMBL/GenBank/DDBJ databases">
        <title>Genome sequencing of cyanobaciteial culture collection at National Institute for Environmental Studies (NIES).</title>
        <authorList>
            <person name="Hirose Y."/>
            <person name="Shimura Y."/>
            <person name="Fujisawa T."/>
            <person name="Nakamura Y."/>
            <person name="Kawachi M."/>
        </authorList>
    </citation>
    <scope>NUCLEOTIDE SEQUENCE [LARGE SCALE GENOMIC DNA]</scope>
    <source>
        <strain evidence="1 2">NIES-267</strain>
    </source>
</reference>
<dbReference type="EMBL" id="AP018227">
    <property type="protein sequence ID" value="BAY80904.1"/>
    <property type="molecule type" value="Genomic_DNA"/>
</dbReference>
<evidence type="ECO:0000313" key="1">
    <source>
        <dbReference type="EMBL" id="BAY80904.1"/>
    </source>
</evidence>
<proteinExistence type="predicted"/>
<name>A0A1Z4LI87_9CYAN</name>
<gene>
    <name evidence="1" type="ORF">NIES267_03690</name>
</gene>
<organism evidence="1 2">
    <name type="scientific">Calothrix parasitica NIES-267</name>
    <dbReference type="NCBI Taxonomy" id="1973488"/>
    <lineage>
        <taxon>Bacteria</taxon>
        <taxon>Bacillati</taxon>
        <taxon>Cyanobacteriota</taxon>
        <taxon>Cyanophyceae</taxon>
        <taxon>Nostocales</taxon>
        <taxon>Calotrichaceae</taxon>
        <taxon>Calothrix</taxon>
    </lineage>
</organism>
<evidence type="ECO:0000313" key="2">
    <source>
        <dbReference type="Proteomes" id="UP000218418"/>
    </source>
</evidence>
<keyword evidence="2" id="KW-1185">Reference proteome</keyword>
<dbReference type="Proteomes" id="UP000218418">
    <property type="component" value="Chromosome"/>
</dbReference>